<evidence type="ECO:0000313" key="2">
    <source>
        <dbReference type="EMBL" id="KAK4137910.1"/>
    </source>
</evidence>
<evidence type="ECO:0000256" key="1">
    <source>
        <dbReference type="SAM" id="MobiDB-lite"/>
    </source>
</evidence>
<comment type="caution">
    <text evidence="2">The sequence shown here is derived from an EMBL/GenBank/DDBJ whole genome shotgun (WGS) entry which is preliminary data.</text>
</comment>
<keyword evidence="3" id="KW-1185">Reference proteome</keyword>
<organism evidence="2 3">
    <name type="scientific">Trichocladium antarcticum</name>
    <dbReference type="NCBI Taxonomy" id="1450529"/>
    <lineage>
        <taxon>Eukaryota</taxon>
        <taxon>Fungi</taxon>
        <taxon>Dikarya</taxon>
        <taxon>Ascomycota</taxon>
        <taxon>Pezizomycotina</taxon>
        <taxon>Sordariomycetes</taxon>
        <taxon>Sordariomycetidae</taxon>
        <taxon>Sordariales</taxon>
        <taxon>Chaetomiaceae</taxon>
        <taxon>Trichocladium</taxon>
    </lineage>
</organism>
<feature type="compositionally biased region" description="Basic and acidic residues" evidence="1">
    <location>
        <begin position="57"/>
        <end position="68"/>
    </location>
</feature>
<evidence type="ECO:0000313" key="3">
    <source>
        <dbReference type="Proteomes" id="UP001304895"/>
    </source>
</evidence>
<dbReference type="EMBL" id="MU853402">
    <property type="protein sequence ID" value="KAK4137910.1"/>
    <property type="molecule type" value="Genomic_DNA"/>
</dbReference>
<dbReference type="AlphaFoldDB" id="A0AAN6USK4"/>
<name>A0AAN6USK4_9PEZI</name>
<accession>A0AAN6USK4</accession>
<feature type="region of interest" description="Disordered" evidence="1">
    <location>
        <begin position="19"/>
        <end position="157"/>
    </location>
</feature>
<dbReference type="Proteomes" id="UP001304895">
    <property type="component" value="Unassembled WGS sequence"/>
</dbReference>
<reference evidence="2" key="2">
    <citation type="submission" date="2023-05" db="EMBL/GenBank/DDBJ databases">
        <authorList>
            <consortium name="Lawrence Berkeley National Laboratory"/>
            <person name="Steindorff A."/>
            <person name="Hensen N."/>
            <person name="Bonometti L."/>
            <person name="Westerberg I."/>
            <person name="Brannstrom I.O."/>
            <person name="Guillou S."/>
            <person name="Cros-Aarteil S."/>
            <person name="Calhoun S."/>
            <person name="Haridas S."/>
            <person name="Kuo A."/>
            <person name="Mondo S."/>
            <person name="Pangilinan J."/>
            <person name="Riley R."/>
            <person name="Labutti K."/>
            <person name="Andreopoulos B."/>
            <person name="Lipzen A."/>
            <person name="Chen C."/>
            <person name="Yanf M."/>
            <person name="Daum C."/>
            <person name="Ng V."/>
            <person name="Clum A."/>
            <person name="Ohm R."/>
            <person name="Martin F."/>
            <person name="Silar P."/>
            <person name="Natvig D."/>
            <person name="Lalanne C."/>
            <person name="Gautier V."/>
            <person name="Ament-Velasquez S.L."/>
            <person name="Kruys A."/>
            <person name="Hutchinson M.I."/>
            <person name="Powell A.J."/>
            <person name="Barry K."/>
            <person name="Miller A.N."/>
            <person name="Grigoriev I.V."/>
            <person name="Debuchy R."/>
            <person name="Gladieux P."/>
            <person name="Thoren M.H."/>
            <person name="Johannesson H."/>
        </authorList>
    </citation>
    <scope>NUCLEOTIDE SEQUENCE</scope>
    <source>
        <strain evidence="2">CBS 123565</strain>
    </source>
</reference>
<proteinExistence type="predicted"/>
<reference evidence="2" key="1">
    <citation type="journal article" date="2023" name="Mol. Phylogenet. Evol.">
        <title>Genome-scale phylogeny and comparative genomics of the fungal order Sordariales.</title>
        <authorList>
            <person name="Hensen N."/>
            <person name="Bonometti L."/>
            <person name="Westerberg I."/>
            <person name="Brannstrom I.O."/>
            <person name="Guillou S."/>
            <person name="Cros-Aarteil S."/>
            <person name="Calhoun S."/>
            <person name="Haridas S."/>
            <person name="Kuo A."/>
            <person name="Mondo S."/>
            <person name="Pangilinan J."/>
            <person name="Riley R."/>
            <person name="LaButti K."/>
            <person name="Andreopoulos B."/>
            <person name="Lipzen A."/>
            <person name="Chen C."/>
            <person name="Yan M."/>
            <person name="Daum C."/>
            <person name="Ng V."/>
            <person name="Clum A."/>
            <person name="Steindorff A."/>
            <person name="Ohm R.A."/>
            <person name="Martin F."/>
            <person name="Silar P."/>
            <person name="Natvig D.O."/>
            <person name="Lalanne C."/>
            <person name="Gautier V."/>
            <person name="Ament-Velasquez S.L."/>
            <person name="Kruys A."/>
            <person name="Hutchinson M.I."/>
            <person name="Powell A.J."/>
            <person name="Barry K."/>
            <person name="Miller A.N."/>
            <person name="Grigoriev I.V."/>
            <person name="Debuchy R."/>
            <person name="Gladieux P."/>
            <person name="Hiltunen Thoren M."/>
            <person name="Johannesson H."/>
        </authorList>
    </citation>
    <scope>NUCLEOTIDE SEQUENCE</scope>
    <source>
        <strain evidence="2">CBS 123565</strain>
    </source>
</reference>
<protein>
    <submittedName>
        <fullName evidence="2">Uncharacterized protein</fullName>
    </submittedName>
</protein>
<sequence>MWRVTCIRWPRRWVTDKKTKWTHKEGNSIQGTGRNHRNRLQPPSQAGFPMRRRRLERVRPRELRELTHAPRRARQSRGSIPRVSPQRWVPAGMRLKGPLPGRGSAGEPCCCLDLDLRPDAGPQPPPPHRVKPTAPPAQTRRNDRRHGGPSSTRLPGVDCCNARIRTQLQRSELWPLRFALRRPPPLHTCPLEFTHCARNARRQP</sequence>
<gene>
    <name evidence="2" type="ORF">BT67DRAFT_125344</name>
</gene>